<feature type="domain" description="R13L1/DRL21-like LRR repeat region" evidence="2">
    <location>
        <begin position="11"/>
        <end position="81"/>
    </location>
</feature>
<dbReference type="PANTHER" id="PTHR36766">
    <property type="entry name" value="PLANT BROAD-SPECTRUM MILDEW RESISTANCE PROTEIN RPW8"/>
    <property type="match status" value="1"/>
</dbReference>
<evidence type="ECO:0000313" key="3">
    <source>
        <dbReference type="EMBL" id="KAK9138479.1"/>
    </source>
</evidence>
<dbReference type="InterPro" id="IPR032675">
    <property type="entry name" value="LRR_dom_sf"/>
</dbReference>
<dbReference type="Pfam" id="PF25019">
    <property type="entry name" value="LRR_R13L1-DRL21"/>
    <property type="match status" value="2"/>
</dbReference>
<name>A0AAP0JR91_9MAGN</name>
<dbReference type="SUPFAM" id="SSF52047">
    <property type="entry name" value="RNI-like"/>
    <property type="match status" value="1"/>
</dbReference>
<dbReference type="SUPFAM" id="SSF52058">
    <property type="entry name" value="L domain-like"/>
    <property type="match status" value="1"/>
</dbReference>
<dbReference type="InterPro" id="IPR006553">
    <property type="entry name" value="Leu-rich_rpt_Cys-con_subtyp"/>
</dbReference>
<evidence type="ECO:0000313" key="4">
    <source>
        <dbReference type="Proteomes" id="UP001417504"/>
    </source>
</evidence>
<gene>
    <name evidence="3" type="ORF">Sjap_009073</name>
</gene>
<dbReference type="EMBL" id="JBBNAE010000003">
    <property type="protein sequence ID" value="KAK9138479.1"/>
    <property type="molecule type" value="Genomic_DNA"/>
</dbReference>
<evidence type="ECO:0000256" key="1">
    <source>
        <dbReference type="ARBA" id="ARBA00022614"/>
    </source>
</evidence>
<comment type="caution">
    <text evidence="3">The sequence shown here is derived from an EMBL/GenBank/DDBJ whole genome shotgun (WGS) entry which is preliminary data.</text>
</comment>
<sequence length="703" mass="80028">MEFFVGDDGDELLVLEVLRPHTNLQRLSIEGFGGVKFPAWVSSGSDLPNLVRMKLSNCNHCEHIPSFGGLHRLKELELRSMANLKEWLEGGGVMFPYLEKLLIKDCPDLNKTPEHVFPSLKSLDLENVSGMGVVSITSSLTSLTSLTITKCKDLEYLQEGLVSNNSQLNAVVISNCPKLKAFRDEGLASASVADEILPNRFLRELVIDDSYFSYAKGFFKISNCPELEPIGKGFLSSLVFLKSFRVGGWSKLKRIELSQSFNHLRHLEINKCPYFEGFDISTTTQQQLVHPCCHTLKISYCPAISSIDFQSFASLRELRIFNCEGLQALQGLPFLTALQELEIHECPAISSIDFQSFASLRELQITYCRGLQALQGLPFLTTLQKLTIHLSYSKDDDAVEINQLQHLSRLMYLEMKSFNCLTMVPEWLGNFASLEELIFTKCMNLRQLPSKEQMLRLTSLKELTIYECDAISSIDLPTLPSLHKLYIYDCPEISYIDLPTLPSLHKLYIYYCPKISSIDLSTLPSLRELIVHDCEKLQVLQGFQFLTALQELLLGPFSEELNDFPLTISANDDDASSLQSNNPLILPCLRELRIHGWDALESLPHHLQRFTTLKFLQIRDFSKLTELPEWLGNLTSLEELSIKEFKNLSHLPSKEQMQRLTLLQKLVIDHCPGLKESCSEDGEEWPKISHIPDIWIDWTRQRK</sequence>
<dbReference type="InterPro" id="IPR056789">
    <property type="entry name" value="LRR_R13L1-DRL21"/>
</dbReference>
<organism evidence="3 4">
    <name type="scientific">Stephania japonica</name>
    <dbReference type="NCBI Taxonomy" id="461633"/>
    <lineage>
        <taxon>Eukaryota</taxon>
        <taxon>Viridiplantae</taxon>
        <taxon>Streptophyta</taxon>
        <taxon>Embryophyta</taxon>
        <taxon>Tracheophyta</taxon>
        <taxon>Spermatophyta</taxon>
        <taxon>Magnoliopsida</taxon>
        <taxon>Ranunculales</taxon>
        <taxon>Menispermaceae</taxon>
        <taxon>Menispermoideae</taxon>
        <taxon>Cissampelideae</taxon>
        <taxon>Stephania</taxon>
    </lineage>
</organism>
<proteinExistence type="predicted"/>
<dbReference type="Proteomes" id="UP001417504">
    <property type="component" value="Unassembled WGS sequence"/>
</dbReference>
<accession>A0AAP0JR91</accession>
<evidence type="ECO:0000259" key="2">
    <source>
        <dbReference type="Pfam" id="PF25019"/>
    </source>
</evidence>
<dbReference type="Gene3D" id="3.80.10.10">
    <property type="entry name" value="Ribonuclease Inhibitor"/>
    <property type="match status" value="5"/>
</dbReference>
<feature type="domain" description="R13L1/DRL21-like LRR repeat region" evidence="2">
    <location>
        <begin position="393"/>
        <end position="468"/>
    </location>
</feature>
<reference evidence="3 4" key="1">
    <citation type="submission" date="2024-01" db="EMBL/GenBank/DDBJ databases">
        <title>Genome assemblies of Stephania.</title>
        <authorList>
            <person name="Yang L."/>
        </authorList>
    </citation>
    <scope>NUCLEOTIDE SEQUENCE [LARGE SCALE GENOMIC DNA]</scope>
    <source>
        <strain evidence="3">QJT</strain>
        <tissue evidence="3">Leaf</tissue>
    </source>
</reference>
<dbReference type="AlphaFoldDB" id="A0AAP0JR91"/>
<keyword evidence="1" id="KW-0433">Leucine-rich repeat</keyword>
<dbReference type="SMART" id="SM00367">
    <property type="entry name" value="LRR_CC"/>
    <property type="match status" value="5"/>
</dbReference>
<protein>
    <recommendedName>
        <fullName evidence="2">R13L1/DRL21-like LRR repeat region domain-containing protein</fullName>
    </recommendedName>
</protein>
<dbReference type="PANTHER" id="PTHR36766:SF70">
    <property type="entry name" value="DISEASE RESISTANCE PROTEIN RGA4"/>
    <property type="match status" value="1"/>
</dbReference>
<keyword evidence="4" id="KW-1185">Reference proteome</keyword>